<dbReference type="InterPro" id="IPR000542">
    <property type="entry name" value="Carn_acyl_trans"/>
</dbReference>
<dbReference type="PROSITE" id="PS00440">
    <property type="entry name" value="ACYLTRANSF_C_2"/>
    <property type="match status" value="1"/>
</dbReference>
<sequence>MISQKFSICESHNVPLPKLPVPDIGTTLEKYLRAVEPIVNESQYEYTKSLVENLTGPEGIGPKIQKELLRRREERDNWAYEWWLNDMYLNVRLPLPINSNPGMVLTPQTFNDHRDMARFAAIFIRGVMNHKEKLDKKDLPVERAPSHEKGQPLCMAQYYRLLTSYRVPGVTKDQLFSTLYQDDGSTEHVVIIHKNQMYSLMVKAARPDNTVETLSVEQITEELVKIIEAPRSIKAVPVGLLTAQRRDLWAINRETLKQEYQNVDHLETIEKCLMIVCLDEPLPESFNLQTPRTEKREQTVGYKCGNRDETNMMHQMLSGGGSLYNSGNRWFDKTLQLIVSKDGVSGICYEHSPAEGIPVILLAEELLRLYDSQKAKKPETDCVNVPEGMTANKLEWVVTPEIQKNIMDAAKSIDSLVEDLDFYVYRYTNYGKDYIKTCKCSPDAFIQMALQLAYFRLYGHLVATYESASTRRFLLGRVDCIRSATKETLEWVQSMTEGGEEGEIPKKVTFSLIDVGIEAQNIRSTQIPRLILVTIHVPFQDTKRLELFDAAMKRQSEIMLDNILGNGIDVHLLGIREMAMETTGEVLELFKDESFGIANHFSLSTSQLATKLDLFMGYGPVVPDGYGASYNPRSDQIVFCISAFHSCAKTSAWRFAQSVAEALNSMQKLLRTREVDLK</sequence>
<organism evidence="10 11">
    <name type="scientific">Polyplax serrata</name>
    <name type="common">Common mouse louse</name>
    <dbReference type="NCBI Taxonomy" id="468196"/>
    <lineage>
        <taxon>Eukaryota</taxon>
        <taxon>Metazoa</taxon>
        <taxon>Ecdysozoa</taxon>
        <taxon>Arthropoda</taxon>
        <taxon>Hexapoda</taxon>
        <taxon>Insecta</taxon>
        <taxon>Pterygota</taxon>
        <taxon>Neoptera</taxon>
        <taxon>Paraneoptera</taxon>
        <taxon>Psocodea</taxon>
        <taxon>Troctomorpha</taxon>
        <taxon>Phthiraptera</taxon>
        <taxon>Anoplura</taxon>
        <taxon>Polyplacidae</taxon>
        <taxon>Polyplax</taxon>
    </lineage>
</organism>
<evidence type="ECO:0000259" key="9">
    <source>
        <dbReference type="Pfam" id="PF00755"/>
    </source>
</evidence>
<dbReference type="GO" id="GO:0004102">
    <property type="term" value="F:choline O-acetyltransferase activity"/>
    <property type="evidence" value="ECO:0007669"/>
    <property type="project" value="UniProtKB-EC"/>
</dbReference>
<feature type="domain" description="Choline/carnitine acyltransferase" evidence="9">
    <location>
        <begin position="19"/>
        <end position="660"/>
    </location>
</feature>
<evidence type="ECO:0000313" key="10">
    <source>
        <dbReference type="EMBL" id="KAK6645177.1"/>
    </source>
</evidence>
<evidence type="ECO:0000256" key="1">
    <source>
        <dbReference type="ARBA" id="ARBA00005232"/>
    </source>
</evidence>
<evidence type="ECO:0000313" key="11">
    <source>
        <dbReference type="Proteomes" id="UP001372834"/>
    </source>
</evidence>
<gene>
    <name evidence="10" type="ORF">RUM43_001453</name>
</gene>
<comment type="similarity">
    <text evidence="1 8">Belongs to the carnitine/choline acetyltransferase family.</text>
</comment>
<name>A0AAN8XTY5_POLSC</name>
<dbReference type="GO" id="GO:0045202">
    <property type="term" value="C:synapse"/>
    <property type="evidence" value="ECO:0007669"/>
    <property type="project" value="GOC"/>
</dbReference>
<accession>A0AAN8XTY5</accession>
<dbReference type="InterPro" id="IPR042231">
    <property type="entry name" value="Cho/carn_acyl_trans_2"/>
</dbReference>
<evidence type="ECO:0000256" key="8">
    <source>
        <dbReference type="RuleBase" id="RU003801"/>
    </source>
</evidence>
<evidence type="ECO:0000256" key="3">
    <source>
        <dbReference type="ARBA" id="ARBA00022979"/>
    </source>
</evidence>
<dbReference type="EC" id="2.3.1.6" evidence="5"/>
<keyword evidence="2 8" id="KW-0808">Transferase</keyword>
<protein>
    <recommendedName>
        <fullName evidence="6">Choline O-acetyltransferase</fullName>
        <ecNumber evidence="5">2.3.1.6</ecNumber>
    </recommendedName>
</protein>
<feature type="active site" description="Proton acceptor" evidence="7">
    <location>
        <position position="351"/>
    </location>
</feature>
<evidence type="ECO:0000256" key="4">
    <source>
        <dbReference type="ARBA" id="ARBA00023315"/>
    </source>
</evidence>
<dbReference type="GO" id="GO:0008292">
    <property type="term" value="P:acetylcholine biosynthetic process"/>
    <property type="evidence" value="ECO:0007669"/>
    <property type="project" value="TreeGrafter"/>
</dbReference>
<dbReference type="AlphaFoldDB" id="A0AAN8XTY5"/>
<proteinExistence type="inferred from homology"/>
<dbReference type="EMBL" id="JAWJWE010000001">
    <property type="protein sequence ID" value="KAK6645177.1"/>
    <property type="molecule type" value="Genomic_DNA"/>
</dbReference>
<dbReference type="Pfam" id="PF00755">
    <property type="entry name" value="Carn_acyltransf"/>
    <property type="match status" value="1"/>
</dbReference>
<dbReference type="Gene3D" id="3.30.559.10">
    <property type="entry name" value="Chloramphenicol acetyltransferase-like domain"/>
    <property type="match status" value="1"/>
</dbReference>
<dbReference type="PANTHER" id="PTHR22589">
    <property type="entry name" value="CARNITINE O-ACYLTRANSFERASE"/>
    <property type="match status" value="1"/>
</dbReference>
<dbReference type="PANTHER" id="PTHR22589:SF14">
    <property type="entry name" value="CHOLINE O-ACETYLTRANSFERASE"/>
    <property type="match status" value="1"/>
</dbReference>
<dbReference type="InterPro" id="IPR039551">
    <property type="entry name" value="Cho/carn_acyl_trans"/>
</dbReference>
<evidence type="ECO:0000256" key="2">
    <source>
        <dbReference type="ARBA" id="ARBA00022679"/>
    </source>
</evidence>
<evidence type="ECO:0000256" key="6">
    <source>
        <dbReference type="ARBA" id="ARBA00040495"/>
    </source>
</evidence>
<keyword evidence="4 8" id="KW-0012">Acyltransferase</keyword>
<comment type="caution">
    <text evidence="10">The sequence shown here is derived from an EMBL/GenBank/DDBJ whole genome shotgun (WGS) entry which is preliminary data.</text>
</comment>
<evidence type="ECO:0000256" key="7">
    <source>
        <dbReference type="PIRSR" id="PIRSR600542-1"/>
    </source>
</evidence>
<evidence type="ECO:0000256" key="5">
    <source>
        <dbReference type="ARBA" id="ARBA00039091"/>
    </source>
</evidence>
<dbReference type="GO" id="GO:0043005">
    <property type="term" value="C:neuron projection"/>
    <property type="evidence" value="ECO:0007669"/>
    <property type="project" value="TreeGrafter"/>
</dbReference>
<dbReference type="InterPro" id="IPR023213">
    <property type="entry name" value="CAT-like_dom_sf"/>
</dbReference>
<reference evidence="10 11" key="1">
    <citation type="submission" date="2023-10" db="EMBL/GenBank/DDBJ databases">
        <title>Genomes of two closely related lineages of the louse Polyplax serrata with different host specificities.</title>
        <authorList>
            <person name="Martinu J."/>
            <person name="Tarabai H."/>
            <person name="Stefka J."/>
            <person name="Hypsa V."/>
        </authorList>
    </citation>
    <scope>NUCLEOTIDE SEQUENCE [LARGE SCALE GENOMIC DNA]</scope>
    <source>
        <strain evidence="10">HR10_N</strain>
    </source>
</reference>
<dbReference type="Gene3D" id="3.30.559.70">
    <property type="entry name" value="Choline/Carnitine o-acyltransferase, domain 2"/>
    <property type="match status" value="1"/>
</dbReference>
<dbReference type="SUPFAM" id="SSF52777">
    <property type="entry name" value="CoA-dependent acyltransferases"/>
    <property type="match status" value="2"/>
</dbReference>
<dbReference type="Proteomes" id="UP001372834">
    <property type="component" value="Unassembled WGS sequence"/>
</dbReference>
<dbReference type="GO" id="GO:0005737">
    <property type="term" value="C:cytoplasm"/>
    <property type="evidence" value="ECO:0007669"/>
    <property type="project" value="TreeGrafter"/>
</dbReference>
<dbReference type="GO" id="GO:0007274">
    <property type="term" value="P:neuromuscular synaptic transmission"/>
    <property type="evidence" value="ECO:0007669"/>
    <property type="project" value="TreeGrafter"/>
</dbReference>
<keyword evidence="3" id="KW-0530">Neurotransmitter biosynthesis</keyword>